<dbReference type="InterPro" id="IPR052405">
    <property type="entry name" value="Mito_Transl_Release_Factor"/>
</dbReference>
<evidence type="ECO:0000256" key="3">
    <source>
        <dbReference type="ARBA" id="ARBA00022946"/>
    </source>
</evidence>
<evidence type="ECO:0000259" key="7">
    <source>
        <dbReference type="Pfam" id="PF00472"/>
    </source>
</evidence>
<dbReference type="Gene3D" id="3.30.160.20">
    <property type="match status" value="1"/>
</dbReference>
<keyword evidence="6" id="KW-0732">Signal</keyword>
<feature type="compositionally biased region" description="Basic residues" evidence="5">
    <location>
        <begin position="131"/>
        <end position="146"/>
    </location>
</feature>
<evidence type="ECO:0000256" key="2">
    <source>
        <dbReference type="ARBA" id="ARBA00010835"/>
    </source>
</evidence>
<comment type="subcellular location">
    <subcellularLocation>
        <location evidence="1">Mitochondrion</location>
    </subcellularLocation>
</comment>
<evidence type="ECO:0000256" key="5">
    <source>
        <dbReference type="SAM" id="MobiDB-lite"/>
    </source>
</evidence>
<organism evidence="8 9">
    <name type="scientific">Durusdinium trenchii</name>
    <dbReference type="NCBI Taxonomy" id="1381693"/>
    <lineage>
        <taxon>Eukaryota</taxon>
        <taxon>Sar</taxon>
        <taxon>Alveolata</taxon>
        <taxon>Dinophyceae</taxon>
        <taxon>Suessiales</taxon>
        <taxon>Symbiodiniaceae</taxon>
        <taxon>Durusdinium</taxon>
    </lineage>
</organism>
<dbReference type="PANTHER" id="PTHR46203">
    <property type="entry name" value="PROBABLE PEPTIDE CHAIN RELEASE FACTOR C12ORF65"/>
    <property type="match status" value="1"/>
</dbReference>
<evidence type="ECO:0000313" key="8">
    <source>
        <dbReference type="EMBL" id="CAK9095412.1"/>
    </source>
</evidence>
<dbReference type="PANTHER" id="PTHR46203:SF1">
    <property type="entry name" value="MITOCHONDRIAL TRANSLATION RELEASE FACTOR IN RESCUE"/>
    <property type="match status" value="1"/>
</dbReference>
<dbReference type="EMBL" id="CAXAMM010040792">
    <property type="protein sequence ID" value="CAK9095412.1"/>
    <property type="molecule type" value="Genomic_DNA"/>
</dbReference>
<sequence length="164" mass="18452">MWSRRRVLLLWACLTSVWCCTFVGVNRQRTSGSVQRGAGPDVGQADEQLEQLGIVLKDLEESFTKSSGPGGQNVNKVETAVRLRHGPSGLEVKAQSHRTQLENRVSARRRLAELYKKVVLGMETKADQRAKRIRSNKARRARRRKKKEEAAAQKEGADEAQEVE</sequence>
<dbReference type="Pfam" id="PF00472">
    <property type="entry name" value="RF-1"/>
    <property type="match status" value="1"/>
</dbReference>
<feature type="signal peptide" evidence="6">
    <location>
        <begin position="1"/>
        <end position="19"/>
    </location>
</feature>
<dbReference type="InterPro" id="IPR000352">
    <property type="entry name" value="Pep_chain_release_fac_I"/>
</dbReference>
<feature type="chain" id="PRO_5047478396" evidence="6">
    <location>
        <begin position="20"/>
        <end position="164"/>
    </location>
</feature>
<feature type="compositionally biased region" description="Basic and acidic residues" evidence="5">
    <location>
        <begin position="147"/>
        <end position="157"/>
    </location>
</feature>
<protein>
    <submittedName>
        <fullName evidence="8">Peptide chain release factor 1 (RF-1)</fullName>
    </submittedName>
</protein>
<keyword evidence="3" id="KW-0809">Transit peptide</keyword>
<name>A0ABP0R496_9DINO</name>
<dbReference type="Proteomes" id="UP001642464">
    <property type="component" value="Unassembled WGS sequence"/>
</dbReference>
<gene>
    <name evidence="8" type="ORF">SCF082_LOCUS44816</name>
</gene>
<feature type="region of interest" description="Disordered" evidence="5">
    <location>
        <begin position="125"/>
        <end position="164"/>
    </location>
</feature>
<evidence type="ECO:0000256" key="6">
    <source>
        <dbReference type="SAM" id="SignalP"/>
    </source>
</evidence>
<comment type="caution">
    <text evidence="8">The sequence shown here is derived from an EMBL/GenBank/DDBJ whole genome shotgun (WGS) entry which is preliminary data.</text>
</comment>
<evidence type="ECO:0000256" key="4">
    <source>
        <dbReference type="ARBA" id="ARBA00023128"/>
    </source>
</evidence>
<keyword evidence="9" id="KW-1185">Reference proteome</keyword>
<keyword evidence="4" id="KW-0496">Mitochondrion</keyword>
<evidence type="ECO:0000256" key="1">
    <source>
        <dbReference type="ARBA" id="ARBA00004173"/>
    </source>
</evidence>
<dbReference type="SUPFAM" id="SSF75620">
    <property type="entry name" value="Release factor"/>
    <property type="match status" value="1"/>
</dbReference>
<reference evidence="8 9" key="1">
    <citation type="submission" date="2024-02" db="EMBL/GenBank/DDBJ databases">
        <authorList>
            <person name="Chen Y."/>
            <person name="Shah S."/>
            <person name="Dougan E. K."/>
            <person name="Thang M."/>
            <person name="Chan C."/>
        </authorList>
    </citation>
    <scope>NUCLEOTIDE SEQUENCE [LARGE SCALE GENOMIC DNA]</scope>
</reference>
<dbReference type="InterPro" id="IPR045853">
    <property type="entry name" value="Pep_chain_release_fac_I_sf"/>
</dbReference>
<evidence type="ECO:0000313" key="9">
    <source>
        <dbReference type="Proteomes" id="UP001642464"/>
    </source>
</evidence>
<accession>A0ABP0R496</accession>
<feature type="domain" description="Prokaryotic-type class I peptide chain release factors" evidence="7">
    <location>
        <begin position="52"/>
        <end position="147"/>
    </location>
</feature>
<proteinExistence type="inferred from homology"/>
<comment type="similarity">
    <text evidence="2">Belongs to the prokaryotic/mitochondrial release factor family.</text>
</comment>